<dbReference type="RefSeq" id="WP_344494477.1">
    <property type="nucleotide sequence ID" value="NZ_BAAAUD010000023.1"/>
</dbReference>
<accession>A0ABP6JN00</accession>
<feature type="region of interest" description="Disordered" evidence="1">
    <location>
        <begin position="135"/>
        <end position="254"/>
    </location>
</feature>
<gene>
    <name evidence="2" type="ORF">GCM10010446_25440</name>
</gene>
<comment type="caution">
    <text evidence="2">The sequence shown here is derived from an EMBL/GenBank/DDBJ whole genome shotgun (WGS) entry which is preliminary data.</text>
</comment>
<feature type="compositionally biased region" description="Polar residues" evidence="1">
    <location>
        <begin position="186"/>
        <end position="196"/>
    </location>
</feature>
<name>A0ABP6JN00_9ACTN</name>
<evidence type="ECO:0000313" key="2">
    <source>
        <dbReference type="EMBL" id="GAA2938921.1"/>
    </source>
</evidence>
<keyword evidence="3" id="KW-1185">Reference proteome</keyword>
<feature type="compositionally biased region" description="Basic and acidic residues" evidence="1">
    <location>
        <begin position="166"/>
        <end position="175"/>
    </location>
</feature>
<organism evidence="2 3">
    <name type="scientific">Streptomyces enissocaesilis</name>
    <dbReference type="NCBI Taxonomy" id="332589"/>
    <lineage>
        <taxon>Bacteria</taxon>
        <taxon>Bacillati</taxon>
        <taxon>Actinomycetota</taxon>
        <taxon>Actinomycetes</taxon>
        <taxon>Kitasatosporales</taxon>
        <taxon>Streptomycetaceae</taxon>
        <taxon>Streptomyces</taxon>
        <taxon>Streptomyces rochei group</taxon>
    </lineage>
</organism>
<sequence>MGRVITMPTEWEFPPGPVRDFAQALYNWYKAAGRPSLTEIAGDIANHGALRGSASRETIRKMLRGETVPQRWSTVEAVLTVLCERAGTSPQGEPEYSEITHGQRVKRLWDDAVEVAHRTPAPVAPEPWADSWTQKDEAKNGKSAPVPVPTSTIADVEAQPATEDTEMIHTADTERASAVASDSGERSSGLSPQTTRSRPEAWPTASEVPAQVWRPGDPGPDQAPEQKDPFQDWQPGTEWQEAIEKSRFPDETRF</sequence>
<evidence type="ECO:0000256" key="1">
    <source>
        <dbReference type="SAM" id="MobiDB-lite"/>
    </source>
</evidence>
<feature type="compositionally biased region" description="Basic and acidic residues" evidence="1">
    <location>
        <begin position="242"/>
        <end position="254"/>
    </location>
</feature>
<dbReference type="EMBL" id="BAAAUD010000023">
    <property type="protein sequence ID" value="GAA2938921.1"/>
    <property type="molecule type" value="Genomic_DNA"/>
</dbReference>
<evidence type="ECO:0000313" key="3">
    <source>
        <dbReference type="Proteomes" id="UP001500403"/>
    </source>
</evidence>
<proteinExistence type="predicted"/>
<reference evidence="3" key="1">
    <citation type="journal article" date="2019" name="Int. J. Syst. Evol. Microbiol.">
        <title>The Global Catalogue of Microorganisms (GCM) 10K type strain sequencing project: providing services to taxonomists for standard genome sequencing and annotation.</title>
        <authorList>
            <consortium name="The Broad Institute Genomics Platform"/>
            <consortium name="The Broad Institute Genome Sequencing Center for Infectious Disease"/>
            <person name="Wu L."/>
            <person name="Ma J."/>
        </authorList>
    </citation>
    <scope>NUCLEOTIDE SEQUENCE [LARGE SCALE GENOMIC DNA]</scope>
    <source>
        <strain evidence="3">JCM 9088</strain>
    </source>
</reference>
<protein>
    <submittedName>
        <fullName evidence="2">Uncharacterized protein</fullName>
    </submittedName>
</protein>
<dbReference type="Proteomes" id="UP001500403">
    <property type="component" value="Unassembled WGS sequence"/>
</dbReference>